<dbReference type="PROSITE" id="PS51061">
    <property type="entry name" value="R3H"/>
    <property type="match status" value="1"/>
</dbReference>
<dbReference type="SMART" id="SM00393">
    <property type="entry name" value="R3H"/>
    <property type="match status" value="1"/>
</dbReference>
<sequence>MDVSSLHIAPEPDKQRPTSGEKEGAGASGASSEPVGDWSDERPAPALLGRSGSAPGAQPGSSPVQQLGGAGRQEDVDPMLLEGLSNSRNRLTILKYEDSIVRFMQSKEVQLDFPALPSYHRMIVHRISDRFGLERQSVVLASGAGQEARALMLFKLPTSRMPSTLLINMQLPPAPGAAAPGGAAPAAPMQPKGEGAPKIKLMKRDPSKKGQKGRGQASASQKGLLKKSVSEREKDYAAARARIFGGATEEVPARKASPKPDQEGADASSVLGNQARGPDGTPGFGAGRGRRVEGANGSAGSSSKPGSTGGTGAGGRGKASHRSSRESDGPTSKVQWRNRQAELYDPDFQRNPPTHPNLQPHFDQSFGYVDPRTGMPAHTEMYHQLPPGQALSGYPVHTQMHMPPAQPSMMYPQTGPHPAPGYAAQRGGPDFYPYPVVQPHTAAPIHYAYPAPPAAYSGYPGPPGHSPMPGHPHSAPPAMLQQHPGGRHVPASMPQQRPPADPRGSVIPPGSAPPQQHTPPPGPQPTGGYQTDFPPLG</sequence>
<dbReference type="PANTHER" id="PTHR15672:SF8">
    <property type="entry name" value="PROTEIN ENCORE"/>
    <property type="match status" value="1"/>
</dbReference>
<feature type="compositionally biased region" description="Gly residues" evidence="2">
    <location>
        <begin position="307"/>
        <end position="317"/>
    </location>
</feature>
<dbReference type="InterPro" id="IPR001374">
    <property type="entry name" value="R3H_dom"/>
</dbReference>
<feature type="region of interest" description="Disordered" evidence="2">
    <location>
        <begin position="1"/>
        <end position="72"/>
    </location>
</feature>
<reference evidence="5" key="1">
    <citation type="submission" date="2021-01" db="EMBL/GenBank/DDBJ databases">
        <authorList>
            <person name="Corre E."/>
            <person name="Pelletier E."/>
            <person name="Niang G."/>
            <person name="Scheremetjew M."/>
            <person name="Finn R."/>
            <person name="Kale V."/>
            <person name="Holt S."/>
            <person name="Cochrane G."/>
            <person name="Meng A."/>
            <person name="Brown T."/>
            <person name="Cohen L."/>
        </authorList>
    </citation>
    <scope>NUCLEOTIDE SEQUENCE</scope>
    <source>
        <strain evidence="5">CCMP1243</strain>
    </source>
</reference>
<feature type="region of interest" description="Disordered" evidence="2">
    <location>
        <begin position="460"/>
        <end position="537"/>
    </location>
</feature>
<evidence type="ECO:0000256" key="2">
    <source>
        <dbReference type="SAM" id="MobiDB-lite"/>
    </source>
</evidence>
<feature type="domain" description="R3H" evidence="3">
    <location>
        <begin position="90"/>
        <end position="157"/>
    </location>
</feature>
<evidence type="ECO:0008006" key="6">
    <source>
        <dbReference type="Google" id="ProtNLM"/>
    </source>
</evidence>
<dbReference type="GO" id="GO:0003676">
    <property type="term" value="F:nucleic acid binding"/>
    <property type="evidence" value="ECO:0007669"/>
    <property type="project" value="UniProtKB-UniRule"/>
</dbReference>
<dbReference type="AlphaFoldDB" id="A0A7S2SWI2"/>
<feature type="compositionally biased region" description="Low complexity" evidence="2">
    <location>
        <begin position="176"/>
        <end position="187"/>
    </location>
</feature>
<dbReference type="Gene3D" id="3.30.1370.50">
    <property type="entry name" value="R3H-like domain"/>
    <property type="match status" value="1"/>
</dbReference>
<dbReference type="Pfam" id="PF01424">
    <property type="entry name" value="R3H"/>
    <property type="match status" value="1"/>
</dbReference>
<evidence type="ECO:0000259" key="3">
    <source>
        <dbReference type="PROSITE" id="PS51061"/>
    </source>
</evidence>
<feature type="compositionally biased region" description="Basic and acidic residues" evidence="2">
    <location>
        <begin position="10"/>
        <end position="24"/>
    </location>
</feature>
<feature type="region of interest" description="Disordered" evidence="2">
    <location>
        <begin position="249"/>
        <end position="359"/>
    </location>
</feature>
<protein>
    <recommendedName>
        <fullName evidence="6">SUZ domain-containing protein</fullName>
    </recommendedName>
</protein>
<feature type="compositionally biased region" description="Low complexity" evidence="2">
    <location>
        <begin position="294"/>
        <end position="306"/>
    </location>
</feature>
<feature type="compositionally biased region" description="Polar residues" evidence="2">
    <location>
        <begin position="329"/>
        <end position="338"/>
    </location>
</feature>
<dbReference type="Pfam" id="PF12752">
    <property type="entry name" value="SUZ"/>
    <property type="match status" value="1"/>
</dbReference>
<evidence type="ECO:0000259" key="4">
    <source>
        <dbReference type="PROSITE" id="PS51673"/>
    </source>
</evidence>
<feature type="compositionally biased region" description="Pro residues" evidence="2">
    <location>
        <begin position="460"/>
        <end position="470"/>
    </location>
</feature>
<organism evidence="5">
    <name type="scientific">Rhizochromulina marina</name>
    <dbReference type="NCBI Taxonomy" id="1034831"/>
    <lineage>
        <taxon>Eukaryota</taxon>
        <taxon>Sar</taxon>
        <taxon>Stramenopiles</taxon>
        <taxon>Ochrophyta</taxon>
        <taxon>Dictyochophyceae</taxon>
        <taxon>Rhizochromulinales</taxon>
        <taxon>Rhizochromulina</taxon>
    </lineage>
</organism>
<proteinExistence type="predicted"/>
<accession>A0A7S2SWI2</accession>
<feature type="domain" description="SUZ" evidence="4">
    <location>
        <begin position="160"/>
        <end position="248"/>
    </location>
</feature>
<gene>
    <name evidence="5" type="ORF">RMAR1173_LOCUS21698</name>
</gene>
<evidence type="ECO:0000313" key="5">
    <source>
        <dbReference type="EMBL" id="CAD9710704.1"/>
    </source>
</evidence>
<dbReference type="InterPro" id="IPR024771">
    <property type="entry name" value="SUZ"/>
</dbReference>
<dbReference type="EMBL" id="HBHJ01032771">
    <property type="protein sequence ID" value="CAD9710704.1"/>
    <property type="molecule type" value="Transcribed_RNA"/>
</dbReference>
<feature type="compositionally biased region" description="Pro residues" evidence="2">
    <location>
        <begin position="510"/>
        <end position="524"/>
    </location>
</feature>
<dbReference type="InterPro" id="IPR036867">
    <property type="entry name" value="R3H_dom_sf"/>
</dbReference>
<dbReference type="SUPFAM" id="SSF82708">
    <property type="entry name" value="R3H domain"/>
    <property type="match status" value="1"/>
</dbReference>
<name>A0A7S2SWI2_9STRA</name>
<feature type="region of interest" description="Disordered" evidence="2">
    <location>
        <begin position="176"/>
        <end position="231"/>
    </location>
</feature>
<dbReference type="CDD" id="cd02642">
    <property type="entry name" value="R3H_encore_like"/>
    <property type="match status" value="1"/>
</dbReference>
<keyword evidence="1" id="KW-0597">Phosphoprotein</keyword>
<feature type="compositionally biased region" description="Low complexity" evidence="2">
    <location>
        <begin position="49"/>
        <end position="63"/>
    </location>
</feature>
<evidence type="ECO:0000256" key="1">
    <source>
        <dbReference type="ARBA" id="ARBA00022553"/>
    </source>
</evidence>
<dbReference type="PROSITE" id="PS51673">
    <property type="entry name" value="SUZ"/>
    <property type="match status" value="1"/>
</dbReference>
<dbReference type="InterPro" id="IPR051937">
    <property type="entry name" value="R3H_domain_containing"/>
</dbReference>
<dbReference type="PANTHER" id="PTHR15672">
    <property type="entry name" value="CAMP-REGULATED PHOSPHOPROTEIN 21 RELATED R3H DOMAIN CONTAINING PROTEIN"/>
    <property type="match status" value="1"/>
</dbReference>